<keyword evidence="1" id="KW-0732">Signal</keyword>
<evidence type="ECO:0000256" key="1">
    <source>
        <dbReference type="SAM" id="SignalP"/>
    </source>
</evidence>
<accession>A0A517SAR6</accession>
<protein>
    <recommendedName>
        <fullName evidence="4">Caspase domain protein</fullName>
    </recommendedName>
</protein>
<reference evidence="2 3" key="1">
    <citation type="submission" date="2019-02" db="EMBL/GenBank/DDBJ databases">
        <title>Deep-cultivation of Planctomycetes and their phenomic and genomic characterization uncovers novel biology.</title>
        <authorList>
            <person name="Wiegand S."/>
            <person name="Jogler M."/>
            <person name="Boedeker C."/>
            <person name="Pinto D."/>
            <person name="Vollmers J."/>
            <person name="Rivas-Marin E."/>
            <person name="Kohn T."/>
            <person name="Peeters S.H."/>
            <person name="Heuer A."/>
            <person name="Rast P."/>
            <person name="Oberbeckmann S."/>
            <person name="Bunk B."/>
            <person name="Jeske O."/>
            <person name="Meyerdierks A."/>
            <person name="Storesund J.E."/>
            <person name="Kallscheuer N."/>
            <person name="Luecker S."/>
            <person name="Lage O.M."/>
            <person name="Pohl T."/>
            <person name="Merkel B.J."/>
            <person name="Hornburger P."/>
            <person name="Mueller R.-W."/>
            <person name="Bruemmer F."/>
            <person name="Labrenz M."/>
            <person name="Spormann A.M."/>
            <person name="Op den Camp H."/>
            <person name="Overmann J."/>
            <person name="Amann R."/>
            <person name="Jetten M.S.M."/>
            <person name="Mascher T."/>
            <person name="Medema M.H."/>
            <person name="Devos D.P."/>
            <person name="Kaster A.-K."/>
            <person name="Ovreas L."/>
            <person name="Rohde M."/>
            <person name="Galperin M.Y."/>
            <person name="Jogler C."/>
        </authorList>
    </citation>
    <scope>NUCLEOTIDE SEQUENCE [LARGE SCALE GENOMIC DNA]</scope>
    <source>
        <strain evidence="2 3">Pan44</strain>
    </source>
</reference>
<proteinExistence type="predicted"/>
<feature type="signal peptide" evidence="1">
    <location>
        <begin position="1"/>
        <end position="40"/>
    </location>
</feature>
<feature type="chain" id="PRO_5022164193" description="Caspase domain protein" evidence="1">
    <location>
        <begin position="41"/>
        <end position="355"/>
    </location>
</feature>
<evidence type="ECO:0008006" key="4">
    <source>
        <dbReference type="Google" id="ProtNLM"/>
    </source>
</evidence>
<dbReference type="EMBL" id="CP036271">
    <property type="protein sequence ID" value="QDT53176.1"/>
    <property type="molecule type" value="Genomic_DNA"/>
</dbReference>
<evidence type="ECO:0000313" key="3">
    <source>
        <dbReference type="Proteomes" id="UP000315700"/>
    </source>
</evidence>
<keyword evidence="3" id="KW-1185">Reference proteome</keyword>
<dbReference type="InParanoid" id="A0A517SAR6"/>
<gene>
    <name evidence="2" type="ORF">Pan44_11920</name>
</gene>
<dbReference type="Proteomes" id="UP000315700">
    <property type="component" value="Chromosome"/>
</dbReference>
<name>A0A517SAR6_9PLAN</name>
<organism evidence="2 3">
    <name type="scientific">Caulifigura coniformis</name>
    <dbReference type="NCBI Taxonomy" id="2527983"/>
    <lineage>
        <taxon>Bacteria</taxon>
        <taxon>Pseudomonadati</taxon>
        <taxon>Planctomycetota</taxon>
        <taxon>Planctomycetia</taxon>
        <taxon>Planctomycetales</taxon>
        <taxon>Planctomycetaceae</taxon>
        <taxon>Caulifigura</taxon>
    </lineage>
</organism>
<dbReference type="KEGG" id="ccos:Pan44_11920"/>
<sequence length="355" mass="37977" precursor="true">MAAQALEGIAMTLIGNLAARMATCAFLLSPGMAASNAAEAAPKQTVIVAVGAEGSEEFREPFRTWAGRWRAAAEKGQAEFHVVGLDPESGVSDRDRLKGLLARHGAASPEPLWLILIGHGTFDGKLARFNLRGPDLSSGELAEIVKPVARPLAIADCSSSSAPFLAELSGRNRVIITATRSGHEYNLARLGDFLSASINDPDGDLDKDGQTSLLEAFLLASNRVQEFYAAESRLATEHSLVDDNGDKLGTPPDWFKGTRAVKTAKDGTPPDGRLAQTFVLVRSEAEARLSPEQRARRDELERQLADVRGKKSSLAEDEYLDLIEPLLLELGTISATALKDAPGDEARLTKPATTP</sequence>
<evidence type="ECO:0000313" key="2">
    <source>
        <dbReference type="EMBL" id="QDT53176.1"/>
    </source>
</evidence>
<dbReference type="AlphaFoldDB" id="A0A517SAR6"/>